<evidence type="ECO:0000259" key="1">
    <source>
        <dbReference type="PROSITE" id="PS51186"/>
    </source>
</evidence>
<proteinExistence type="predicted"/>
<dbReference type="InterPro" id="IPR016181">
    <property type="entry name" value="Acyl_CoA_acyltransferase"/>
</dbReference>
<reference evidence="2 3" key="1">
    <citation type="submission" date="2019-03" db="EMBL/GenBank/DDBJ databases">
        <title>Genomic Encyclopedia of Type Strains, Phase IV (KMG-IV): sequencing the most valuable type-strain genomes for metagenomic binning, comparative biology and taxonomic classification.</title>
        <authorList>
            <person name="Goeker M."/>
        </authorList>
    </citation>
    <scope>NUCLEOTIDE SEQUENCE [LARGE SCALE GENOMIC DNA]</scope>
    <source>
        <strain evidence="2 3">DSM 24591</strain>
    </source>
</reference>
<accession>A0A4R3MHI7</accession>
<gene>
    <name evidence="2" type="ORF">EDC26_101353</name>
</gene>
<dbReference type="AlphaFoldDB" id="A0A4R3MHI7"/>
<name>A0A4R3MHI7_9BURK</name>
<dbReference type="InterPro" id="IPR041496">
    <property type="entry name" value="YitH/HolE_GNAT"/>
</dbReference>
<keyword evidence="3" id="KW-1185">Reference proteome</keyword>
<feature type="domain" description="N-acetyltransferase" evidence="1">
    <location>
        <begin position="10"/>
        <end position="145"/>
    </location>
</feature>
<dbReference type="Gene3D" id="3.40.630.90">
    <property type="match status" value="1"/>
</dbReference>
<comment type="caution">
    <text evidence="2">The sequence shown here is derived from an EMBL/GenBank/DDBJ whole genome shotgun (WGS) entry which is preliminary data.</text>
</comment>
<dbReference type="EMBL" id="SMAJ01000001">
    <property type="protein sequence ID" value="TCT11125.1"/>
    <property type="molecule type" value="Genomic_DNA"/>
</dbReference>
<keyword evidence="2" id="KW-0808">Transferase</keyword>
<dbReference type="Pfam" id="PF18014">
    <property type="entry name" value="Acetyltransf_18"/>
    <property type="match status" value="1"/>
</dbReference>
<dbReference type="InterPro" id="IPR052729">
    <property type="entry name" value="Acyl/Acetyltrans_Enzymes"/>
</dbReference>
<sequence length="290" mass="31332">MNDQTVTPQITLRPFDSKDLVPAQQLSLALLWPHRLEDWQFVYEQGHGFVLEGEGDPVPELLGTALFWRYGKSHASLGMVIVSSAMQGQGLGRRLMSRVLEEIGDRSVQLNATIAGEPLYRKLGFTPTGKVHQHQSAALKPAFIPLAPGERIRPIGANDKPKLAALDALAFGADRSPMIESLLAASDGVAIDHGGEIIGFALVRRFGHGRVIGPVVAPDIERAKAMISHWAGMYTGSFIRIDVPADTELSPWLSEIGLIQVDTVVSMVKGTAPRPAPKARIFGLVNQALG</sequence>
<dbReference type="Pfam" id="PF13508">
    <property type="entry name" value="Acetyltransf_7"/>
    <property type="match status" value="1"/>
</dbReference>
<dbReference type="PANTHER" id="PTHR47237">
    <property type="entry name" value="SLL0310 PROTEIN"/>
    <property type="match status" value="1"/>
</dbReference>
<dbReference type="RefSeq" id="WP_243700741.1">
    <property type="nucleotide sequence ID" value="NZ_SMAJ01000001.1"/>
</dbReference>
<dbReference type="Proteomes" id="UP000295525">
    <property type="component" value="Unassembled WGS sequence"/>
</dbReference>
<evidence type="ECO:0000313" key="3">
    <source>
        <dbReference type="Proteomes" id="UP000295525"/>
    </source>
</evidence>
<dbReference type="Gene3D" id="3.40.630.30">
    <property type="match status" value="1"/>
</dbReference>
<dbReference type="CDD" id="cd04301">
    <property type="entry name" value="NAT_SF"/>
    <property type="match status" value="1"/>
</dbReference>
<dbReference type="InterPro" id="IPR000182">
    <property type="entry name" value="GNAT_dom"/>
</dbReference>
<dbReference type="SUPFAM" id="SSF55729">
    <property type="entry name" value="Acyl-CoA N-acyltransferases (Nat)"/>
    <property type="match status" value="1"/>
</dbReference>
<dbReference type="PANTHER" id="PTHR47237:SF2">
    <property type="entry name" value="BLL4206 PROTEIN"/>
    <property type="match status" value="1"/>
</dbReference>
<evidence type="ECO:0000313" key="2">
    <source>
        <dbReference type="EMBL" id="TCT11125.1"/>
    </source>
</evidence>
<dbReference type="PROSITE" id="PS51186">
    <property type="entry name" value="GNAT"/>
    <property type="match status" value="1"/>
</dbReference>
<dbReference type="GO" id="GO:0016747">
    <property type="term" value="F:acyltransferase activity, transferring groups other than amino-acyl groups"/>
    <property type="evidence" value="ECO:0007669"/>
    <property type="project" value="InterPro"/>
</dbReference>
<organism evidence="2 3">
    <name type="scientific">Paralcaligenes ureilyticus</name>
    <dbReference type="NCBI Taxonomy" id="627131"/>
    <lineage>
        <taxon>Bacteria</taxon>
        <taxon>Pseudomonadati</taxon>
        <taxon>Pseudomonadota</taxon>
        <taxon>Betaproteobacteria</taxon>
        <taxon>Burkholderiales</taxon>
        <taxon>Alcaligenaceae</taxon>
        <taxon>Paralcaligenes</taxon>
    </lineage>
</organism>
<protein>
    <submittedName>
        <fullName evidence="2">Acetyltransferase (GNAT) family protein</fullName>
    </submittedName>
</protein>